<dbReference type="AlphaFoldDB" id="S3VXQ9"/>
<accession>S3VXQ9</accession>
<gene>
    <name evidence="1" type="ORF">LEP1GSC058_3525</name>
</gene>
<proteinExistence type="predicted"/>
<keyword evidence="2" id="KW-1185">Reference proteome</keyword>
<dbReference type="EMBL" id="AKWZ02000010">
    <property type="protein sequence ID" value="EPG72912.1"/>
    <property type="molecule type" value="Genomic_DNA"/>
</dbReference>
<evidence type="ECO:0000313" key="1">
    <source>
        <dbReference type="EMBL" id="EPG72912.1"/>
    </source>
</evidence>
<comment type="caution">
    <text evidence="1">The sequence shown here is derived from an EMBL/GenBank/DDBJ whole genome shotgun (WGS) entry which is preliminary data.</text>
</comment>
<dbReference type="Proteomes" id="UP000014540">
    <property type="component" value="Unassembled WGS sequence"/>
</dbReference>
<organism evidence="1 2">
    <name type="scientific">Leptospira fainei serovar Hurstbridge str. BUT 6</name>
    <dbReference type="NCBI Taxonomy" id="1193011"/>
    <lineage>
        <taxon>Bacteria</taxon>
        <taxon>Pseudomonadati</taxon>
        <taxon>Spirochaetota</taxon>
        <taxon>Spirochaetia</taxon>
        <taxon>Leptospirales</taxon>
        <taxon>Leptospiraceae</taxon>
        <taxon>Leptospira</taxon>
    </lineage>
</organism>
<sequence length="59" mass="6934">MIHFHFLRTIPNVIAYGSLSKIGNISRFFFPCKGKSRIILWYYAFREEVGLKSRADPQL</sequence>
<evidence type="ECO:0000313" key="2">
    <source>
        <dbReference type="Proteomes" id="UP000014540"/>
    </source>
</evidence>
<protein>
    <submittedName>
        <fullName evidence="1">Uncharacterized protein</fullName>
    </submittedName>
</protein>
<name>S3VXQ9_9LEPT</name>
<reference evidence="1" key="1">
    <citation type="submission" date="2013-04" db="EMBL/GenBank/DDBJ databases">
        <authorList>
            <person name="Harkins D.M."/>
            <person name="Durkin A.S."/>
            <person name="Selengut J.D."/>
            <person name="Sanka R."/>
            <person name="DePew J."/>
            <person name="Purushe J."/>
            <person name="Ahmed A."/>
            <person name="van der Linden H."/>
            <person name="Goris M.G.A."/>
            <person name="Hartskeerl R.A."/>
            <person name="Vinetz J.M."/>
            <person name="Sutton G.G."/>
            <person name="Nelson W.C."/>
            <person name="Fouts D.E."/>
        </authorList>
    </citation>
    <scope>NUCLEOTIDE SEQUENCE [LARGE SCALE GENOMIC DNA]</scope>
    <source>
        <strain evidence="1">BUT 6</strain>
    </source>
</reference>